<evidence type="ECO:0000256" key="6">
    <source>
        <dbReference type="ARBA" id="ARBA00022670"/>
    </source>
</evidence>
<evidence type="ECO:0000313" key="11">
    <source>
        <dbReference type="Proteomes" id="UP000190080"/>
    </source>
</evidence>
<comment type="caution">
    <text evidence="10">The sequence shown here is derived from an EMBL/GenBank/DDBJ whole genome shotgun (WGS) entry which is preliminary data.</text>
</comment>
<dbReference type="EMBL" id="MZGV01000007">
    <property type="protein sequence ID" value="OPJ63736.1"/>
    <property type="molecule type" value="Genomic_DNA"/>
</dbReference>
<keyword evidence="11" id="KW-1185">Reference proteome</keyword>
<evidence type="ECO:0000256" key="1">
    <source>
        <dbReference type="ARBA" id="ARBA00001941"/>
    </source>
</evidence>
<dbReference type="InterPro" id="IPR035097">
    <property type="entry name" value="M29_N-terminal"/>
</dbReference>
<dbReference type="GO" id="GO:0046872">
    <property type="term" value="F:metal ion binding"/>
    <property type="evidence" value="ECO:0007669"/>
    <property type="project" value="UniProtKB-KW"/>
</dbReference>
<dbReference type="InterPro" id="IPR052170">
    <property type="entry name" value="M29_Exopeptidase"/>
</dbReference>
<dbReference type="GO" id="GO:0006508">
    <property type="term" value="P:proteolysis"/>
    <property type="evidence" value="ECO:0007669"/>
    <property type="project" value="UniProtKB-KW"/>
</dbReference>
<keyword evidence="5 10" id="KW-0031">Aminopeptidase</keyword>
<dbReference type="GO" id="GO:0004177">
    <property type="term" value="F:aminopeptidase activity"/>
    <property type="evidence" value="ECO:0007669"/>
    <property type="project" value="UniProtKB-KW"/>
</dbReference>
<evidence type="ECO:0000256" key="4">
    <source>
        <dbReference type="ARBA" id="ARBA00008236"/>
    </source>
</evidence>
<comment type="similarity">
    <text evidence="4">Belongs to the peptidase M29 family.</text>
</comment>
<organism evidence="10 11">
    <name type="scientific">Clostridium oryzae</name>
    <dbReference type="NCBI Taxonomy" id="1450648"/>
    <lineage>
        <taxon>Bacteria</taxon>
        <taxon>Bacillati</taxon>
        <taxon>Bacillota</taxon>
        <taxon>Clostridia</taxon>
        <taxon>Eubacteriales</taxon>
        <taxon>Clostridiaceae</taxon>
        <taxon>Clostridium</taxon>
    </lineage>
</organism>
<keyword evidence="8 10" id="KW-0378">Hydrolase</keyword>
<protein>
    <submittedName>
        <fullName evidence="10">Aminopeptidase 2</fullName>
        <ecNumber evidence="10">3.4.11.-</ecNumber>
    </submittedName>
</protein>
<keyword evidence="7" id="KW-0479">Metal-binding</keyword>
<evidence type="ECO:0000256" key="9">
    <source>
        <dbReference type="ARBA" id="ARBA00023049"/>
    </source>
</evidence>
<evidence type="ECO:0000256" key="2">
    <source>
        <dbReference type="ARBA" id="ARBA00001946"/>
    </source>
</evidence>
<gene>
    <name evidence="10" type="ORF">CLORY_09190</name>
</gene>
<dbReference type="GO" id="GO:0008237">
    <property type="term" value="F:metallopeptidase activity"/>
    <property type="evidence" value="ECO:0007669"/>
    <property type="project" value="UniProtKB-KW"/>
</dbReference>
<sequence length="410" mass="46475">MNKEYLQKYAEVIIKEGINIQDNQTLVINSPIECAEFARLAAEVAYKSGAREVVMNWNDEISTRIKYTEAKHEDIFDEFPEWSKKFYQEYIDKKAAFLSIDAADPEIMRGVDESRIVRGTRANSIGKKYYREKLMNDKNAWCVVSVPTKSWAKKVFPHAAEEEAVELLWKAIFSVTRINEGDAVEAWNEHKHAGKKRVDIMNRYNFKYLVYKNSVGTDLKIELNPKAIWAGVSSYSEDGIEFIANIPTEEIFTMPLKTGVNGKVVSSKPLNYNGNLIDNFSITFKDGRIVDYTAEKGYSTLKHLIETDEGSHYLGEVALVQYDSPISNSKILFYNTLFDENASCHLAIGKAYPTCLKGGSEMSEEQLEKEGANDSMTHVDFMVGTEELDITGITVNGEEVPVFRNGNFVF</sequence>
<comment type="cofactor">
    <cofactor evidence="2">
        <name>Mg(2+)</name>
        <dbReference type="ChEBI" id="CHEBI:18420"/>
    </cofactor>
</comment>
<proteinExistence type="inferred from homology"/>
<keyword evidence="9" id="KW-0482">Metalloprotease</keyword>
<evidence type="ECO:0000256" key="8">
    <source>
        <dbReference type="ARBA" id="ARBA00022801"/>
    </source>
</evidence>
<dbReference type="AlphaFoldDB" id="A0A1V4IUX3"/>
<dbReference type="EC" id="3.4.11.-" evidence="10"/>
<evidence type="ECO:0000256" key="3">
    <source>
        <dbReference type="ARBA" id="ARBA00001947"/>
    </source>
</evidence>
<dbReference type="STRING" id="1450648.CLORY_09190"/>
<dbReference type="InterPro" id="IPR000787">
    <property type="entry name" value="Peptidase_M29"/>
</dbReference>
<accession>A0A1V4IUX3</accession>
<evidence type="ECO:0000256" key="7">
    <source>
        <dbReference type="ARBA" id="ARBA00022723"/>
    </source>
</evidence>
<evidence type="ECO:0000313" key="10">
    <source>
        <dbReference type="EMBL" id="OPJ63736.1"/>
    </source>
</evidence>
<dbReference type="Proteomes" id="UP000190080">
    <property type="component" value="Unassembled WGS sequence"/>
</dbReference>
<keyword evidence="6" id="KW-0645">Protease</keyword>
<dbReference type="PANTHER" id="PTHR34448:SF3">
    <property type="entry name" value="AMINOPEPTIDASE AMPS"/>
    <property type="match status" value="1"/>
</dbReference>
<name>A0A1V4IUX3_9CLOT</name>
<comment type="cofactor">
    <cofactor evidence="1">
        <name>Co(2+)</name>
        <dbReference type="ChEBI" id="CHEBI:48828"/>
    </cofactor>
</comment>
<dbReference type="SUPFAM" id="SSF144052">
    <property type="entry name" value="Thermophilic metalloprotease-like"/>
    <property type="match status" value="1"/>
</dbReference>
<dbReference type="Pfam" id="PF02073">
    <property type="entry name" value="Peptidase_M29"/>
    <property type="match status" value="1"/>
</dbReference>
<dbReference type="PANTHER" id="PTHR34448">
    <property type="entry name" value="AMINOPEPTIDASE"/>
    <property type="match status" value="1"/>
</dbReference>
<comment type="cofactor">
    <cofactor evidence="3">
        <name>Zn(2+)</name>
        <dbReference type="ChEBI" id="CHEBI:29105"/>
    </cofactor>
</comment>
<dbReference type="RefSeq" id="WP_079422352.1">
    <property type="nucleotide sequence ID" value="NZ_MZGV01000007.1"/>
</dbReference>
<evidence type="ECO:0000256" key="5">
    <source>
        <dbReference type="ARBA" id="ARBA00022438"/>
    </source>
</evidence>
<dbReference type="Gene3D" id="3.40.1830.10">
    <property type="entry name" value="Thermophilic metalloprotease (M29)"/>
    <property type="match status" value="1"/>
</dbReference>
<dbReference type="OrthoDB" id="9803993at2"/>
<reference evidence="10 11" key="1">
    <citation type="submission" date="2017-03" db="EMBL/GenBank/DDBJ databases">
        <title>Genome sequence of Clostridium oryzae DSM 28571.</title>
        <authorList>
            <person name="Poehlein A."/>
            <person name="Daniel R."/>
        </authorList>
    </citation>
    <scope>NUCLEOTIDE SEQUENCE [LARGE SCALE GENOMIC DNA]</scope>
    <source>
        <strain evidence="10 11">DSM 28571</strain>
    </source>
</reference>
<dbReference type="PRINTS" id="PR00919">
    <property type="entry name" value="THERMOPTASE"/>
</dbReference>